<dbReference type="Gene3D" id="3.30.565.10">
    <property type="entry name" value="Histidine kinase-like ATPase, C-terminal domain"/>
    <property type="match status" value="1"/>
</dbReference>
<dbReference type="GO" id="GO:0007017">
    <property type="term" value="P:microtubule-based process"/>
    <property type="evidence" value="ECO:0007669"/>
    <property type="project" value="InterPro"/>
</dbReference>
<dbReference type="SMART" id="SM00388">
    <property type="entry name" value="HisKA"/>
    <property type="match status" value="1"/>
</dbReference>
<comment type="caution">
    <text evidence="8">The sequence shown here is derived from an EMBL/GenBank/DDBJ whole genome shotgun (WGS) entry which is preliminary data.</text>
</comment>
<dbReference type="CDD" id="cd00130">
    <property type="entry name" value="PAS"/>
    <property type="match status" value="1"/>
</dbReference>
<dbReference type="SUPFAM" id="SSF56112">
    <property type="entry name" value="Protein kinase-like (PK-like)"/>
    <property type="match status" value="1"/>
</dbReference>
<feature type="domain" description="Histidine kinase" evidence="5">
    <location>
        <begin position="863"/>
        <end position="1140"/>
    </location>
</feature>
<dbReference type="Gene3D" id="3.30.450.20">
    <property type="entry name" value="PAS domain"/>
    <property type="match status" value="1"/>
</dbReference>
<dbReference type="InterPro" id="IPR017975">
    <property type="entry name" value="Tubulin_CS"/>
</dbReference>
<sequence length="2137" mass="227367">MRSGRTSTAANTAFTFDMARFLDFACEASSLLEALHQHGLIHGQLCPSSFAWELDTGDDNDDPRAAAYGSEHRRHESHSLASSQSSSCLLQDYDTPATLPRAKTVHPLLPTPPHFSTPPNPSHPLNARTPEAKIKPYTLTLDCTHLGLKAFNPIPGAKGLRPTGTSSSLSAMNATPSEIVVLPWQSEPATLSSSPGSASTSHTLHDAFSRVSRLTKSFMSSSPAPSSLPQFLAHANGGSGGLPPLVGPASSGASTPTTSPGGHAPTSLPSSLSGSAQQQLNKHFLLYMPRELYVQPGCTLPAQVDIHSLGVLFYYLLTTHTTLTPLDLERDPSTAAILNDLKTFTVGYGSTSAGQGAYLPTTASRLASILQRMVSKVPAERYISMVQVRKEIASDSPTESAPSSQLPATSSPLAHGSAVTEGPPMAPTQAFITLPPRAANGIQSTGTGLEESVPQTTRLTKATVPPGSTSPTIGLPLSPVSSTRDSVDFDQAVSSSFNMSMTMGLSAPRLSVSSGSSGNNYYTDDLTPEDRLFVCESVLSLGHIMDLPGMLQGISQALDNILSGHPPEEMAIVLWQKDDAIGAGGSWSIVEEKLLPGNKEPTLTWTCLSDRRDHMPVLVRKSLDSQEPIFSTALGSKSQLPTIACIPILSATGSTCAATSLVGVIYLHHLHPRFYFSKRDREMLVMFCQRIGTLLINCDQVAAMDRQLTHAMNRIKFLEDLDARNQQNEHEITAMMEALPFFIWTAERDDVVSRRYLSRSWFDWTGLPGESKTSDKWLSVMHPEDLAGFQKETAQSYKTGSCKDCEFRLMRYDGMYRWHLSRAVPILNHKGEILMWIGVTMDIDDLYLAQKAELRKKSNFLANMSHELRTPFSGFHGMLTLLGYTSLSDEQQECVYTAKASCEKLLLIIDDLLDFSKLEADKVILESAPFDLEDVFNEVESIVKPLADQKGLDLVFVVDDNVPPVLIGDANRLKQILLNLAGNAIKFTHEGHIAVKCRMLDRDAQDSYISAETGAGVMVDYNKDDNKFYFRHEQNGAGQCQSEKRAPNSGRFSSPEPLGEKSIRLIFFVEDTGIGIGQDAQETLFSPFSQVDGSATRHYGGSGLGLSICLQLVKLMKGRIGLDSTPGEGSNFWFVVQCEEGDIATFNEASGRLLPIDEVRDSNREIKRITRALGAPTILIASASEQTVNNLVGYLSSFNTEVVNTPQAAMSRLLEKKEFDFVCWDFPKDDPSHEVMLSLYARPELVSVNFVLLYTPTPTAESVRRTQSLQIQSSGGSLASEGRRRPVLSQSVSLRMESSGNLLGNGNNGNHGNNGNNNGAAPSQQEGSVPGLDPIHLKSRRIICISKPIRRLKLLKAFVEILEGSSRIQDATAVSLTKATVSSAAGNPASSSGADKLLSPRVAAPSTSGSSVKSMVSLAGVTSGAYITSQTGVLSSLLPPPTLPPLGIPSLGDRPNPCSPPIIQKGPVVTSLPEVSNSNATQPPTLAAAMHLNQLPTPPEDEKSASRPNPLSVAGRSASSTSTISTLPSSLFETILKDENAMNPVDTQQNSQEQLEEQREEQPQRPAPAPTPSPPPSVSVASSPLSTSTGSTASEGSLSETSSKQDSGKEGSKPSKLSTVRMASRGRSNSPKPVRQSGLVSDEKSDVSLCKDEAAKIAGLHVLLAEDNFVAQRVLSKQLSMFGLKVACANDGAEAIALFKSHPPGHFKLGFFDHHMPNCDGVQATQQIRALEKEYAAEMRGPVPRLPLVAVSADIQEVAMKACLNSGMERYVTKPLMQRDLVAMVRHYLVEGDLAASVQPYNPPSHDSIANVIVSLQQSSSGLASSAIPSTAEAMVSTGLAMAGDPLHTGAPNSGNSSFMPPPQALPVSVMSSPPPSAPKKEIELSEAALRGLALIRECSLNDESSKIGGGGTGSGGSSVLLQRSNPTSPTANTTITGPPLSSPSPSTQITTNSSDTDLLSSGQNVASNGRVLYKSVSTSSLSAAFRSGGGLSTNSSHNSPATPSLATFPSLNASPTPILGGATAATVSSYHSCSASSEGLRAVAAMAAAAVVNSVSTAIERHLPTPSIHATVSSKSPPPPPQLQQQPQPLGPFPSLPLPASLITQTSSASLIPTPPLPRVGDHSPASSSQSAHDML</sequence>
<dbReference type="PRINTS" id="PR00344">
    <property type="entry name" value="BCTRLSENSOR"/>
</dbReference>
<feature type="region of interest" description="Disordered" evidence="4">
    <location>
        <begin position="1265"/>
        <end position="1285"/>
    </location>
</feature>
<evidence type="ECO:0000256" key="1">
    <source>
        <dbReference type="ARBA" id="ARBA00022553"/>
    </source>
</evidence>
<dbReference type="SUPFAM" id="SSF55785">
    <property type="entry name" value="PYP-like sensor domain (PAS domain)"/>
    <property type="match status" value="1"/>
</dbReference>
<keyword evidence="2" id="KW-0902">Two-component regulatory system</keyword>
<accession>A0A9P6QAE6</accession>
<feature type="compositionally biased region" description="Low complexity" evidence="4">
    <location>
        <begin position="1267"/>
        <end position="1280"/>
    </location>
</feature>
<name>A0A9P6QAE6_9FUNG</name>
<dbReference type="SUPFAM" id="SSF47384">
    <property type="entry name" value="Homodimeric domain of signal transducing histidine kinase"/>
    <property type="match status" value="1"/>
</dbReference>
<dbReference type="PROSITE" id="PS00227">
    <property type="entry name" value="TUBULIN"/>
    <property type="match status" value="1"/>
</dbReference>
<keyword evidence="8" id="KW-0808">Transferase</keyword>
<evidence type="ECO:0000313" key="8">
    <source>
        <dbReference type="EMBL" id="KAG0262027.1"/>
    </source>
</evidence>
<feature type="compositionally biased region" description="Polar residues" evidence="4">
    <location>
        <begin position="1993"/>
        <end position="2009"/>
    </location>
</feature>
<feature type="region of interest" description="Disordered" evidence="4">
    <location>
        <begin position="1904"/>
        <end position="1963"/>
    </location>
</feature>
<dbReference type="FunFam" id="3.30.450.20:FF:000099">
    <property type="entry name" value="Sensory box sensor histidine kinase"/>
    <property type="match status" value="1"/>
</dbReference>
<feature type="region of interest" description="Disordered" evidence="4">
    <location>
        <begin position="1495"/>
        <end position="1525"/>
    </location>
</feature>
<dbReference type="SUPFAM" id="SSF52172">
    <property type="entry name" value="CheY-like"/>
    <property type="match status" value="1"/>
</dbReference>
<dbReference type="OrthoDB" id="60033at2759"/>
<dbReference type="Gene3D" id="1.10.510.10">
    <property type="entry name" value="Transferase(Phosphotransferase) domain 1"/>
    <property type="match status" value="1"/>
</dbReference>
<dbReference type="PROSITE" id="PS50110">
    <property type="entry name" value="RESPONSE_REGULATORY"/>
    <property type="match status" value="1"/>
</dbReference>
<proteinExistence type="predicted"/>
<organism evidence="8 9">
    <name type="scientific">Actinomortierella ambigua</name>
    <dbReference type="NCBI Taxonomy" id="1343610"/>
    <lineage>
        <taxon>Eukaryota</taxon>
        <taxon>Fungi</taxon>
        <taxon>Fungi incertae sedis</taxon>
        <taxon>Mucoromycota</taxon>
        <taxon>Mortierellomycotina</taxon>
        <taxon>Mortierellomycetes</taxon>
        <taxon>Mortierellales</taxon>
        <taxon>Mortierellaceae</taxon>
        <taxon>Actinomortierella</taxon>
    </lineage>
</organism>
<evidence type="ECO:0000256" key="3">
    <source>
        <dbReference type="PROSITE-ProRule" id="PRU00169"/>
    </source>
</evidence>
<dbReference type="CDD" id="cd00082">
    <property type="entry name" value="HisKA"/>
    <property type="match status" value="1"/>
</dbReference>
<evidence type="ECO:0000259" key="5">
    <source>
        <dbReference type="PROSITE" id="PS50109"/>
    </source>
</evidence>
<dbReference type="SMART" id="SM00387">
    <property type="entry name" value="HATPase_c"/>
    <property type="match status" value="1"/>
</dbReference>
<dbReference type="InterPro" id="IPR011006">
    <property type="entry name" value="CheY-like_superfamily"/>
</dbReference>
<dbReference type="Gene3D" id="3.40.50.2300">
    <property type="match status" value="1"/>
</dbReference>
<feature type="domain" description="Response regulatory" evidence="6">
    <location>
        <begin position="1661"/>
        <end position="1789"/>
    </location>
</feature>
<dbReference type="PANTHER" id="PTHR45339:SF1">
    <property type="entry name" value="HYBRID SIGNAL TRANSDUCTION HISTIDINE KINASE J"/>
    <property type="match status" value="1"/>
</dbReference>
<dbReference type="CDD" id="cd16922">
    <property type="entry name" value="HATPase_EvgS-ArcB-TorS-like"/>
    <property type="match status" value="1"/>
</dbReference>
<dbReference type="InterPro" id="IPR003661">
    <property type="entry name" value="HisK_dim/P_dom"/>
</dbReference>
<dbReference type="GO" id="GO:0005874">
    <property type="term" value="C:microtubule"/>
    <property type="evidence" value="ECO:0007669"/>
    <property type="project" value="InterPro"/>
</dbReference>
<dbReference type="GO" id="GO:0000155">
    <property type="term" value="F:phosphorelay sensor kinase activity"/>
    <property type="evidence" value="ECO:0007669"/>
    <property type="project" value="InterPro"/>
</dbReference>
<dbReference type="PROSITE" id="PS50113">
    <property type="entry name" value="PAC"/>
    <property type="match status" value="1"/>
</dbReference>
<dbReference type="InterPro" id="IPR000700">
    <property type="entry name" value="PAS-assoc_C"/>
</dbReference>
<dbReference type="Pfam" id="PF00072">
    <property type="entry name" value="Response_reg"/>
    <property type="match status" value="1"/>
</dbReference>
<dbReference type="InterPro" id="IPR004358">
    <property type="entry name" value="Sig_transdc_His_kin-like_C"/>
</dbReference>
<dbReference type="CDD" id="cd17546">
    <property type="entry name" value="REC_hyHK_CKI1_RcsC-like"/>
    <property type="match status" value="1"/>
</dbReference>
<keyword evidence="9" id="KW-1185">Reference proteome</keyword>
<feature type="compositionally biased region" description="Low complexity" evidence="4">
    <location>
        <begin position="242"/>
        <end position="262"/>
    </location>
</feature>
<dbReference type="InterPro" id="IPR003594">
    <property type="entry name" value="HATPase_dom"/>
</dbReference>
<feature type="compositionally biased region" description="Polar residues" evidence="4">
    <location>
        <begin position="461"/>
        <end position="472"/>
    </location>
</feature>
<feature type="region of interest" description="Disordered" evidence="4">
    <location>
        <begin position="62"/>
        <end position="87"/>
    </location>
</feature>
<dbReference type="InterPro" id="IPR035965">
    <property type="entry name" value="PAS-like_dom_sf"/>
</dbReference>
<feature type="region of interest" description="Disordered" evidence="4">
    <location>
        <begin position="394"/>
        <end position="423"/>
    </location>
</feature>
<feature type="compositionally biased region" description="Low complexity" evidence="4">
    <location>
        <begin position="1300"/>
        <end position="1319"/>
    </location>
</feature>
<feature type="modified residue" description="4-aspartylphosphate" evidence="3">
    <location>
        <position position="1713"/>
    </location>
</feature>
<dbReference type="PROSITE" id="PS50109">
    <property type="entry name" value="HIS_KIN"/>
    <property type="match status" value="1"/>
</dbReference>
<feature type="compositionally biased region" description="Pro residues" evidence="4">
    <location>
        <begin position="1565"/>
        <end position="1577"/>
    </location>
</feature>
<dbReference type="SUPFAM" id="SSF55874">
    <property type="entry name" value="ATPase domain of HSP90 chaperone/DNA topoisomerase II/histidine kinase"/>
    <property type="match status" value="1"/>
</dbReference>
<feature type="region of interest" description="Disordered" evidence="4">
    <location>
        <begin position="1987"/>
        <end position="2009"/>
    </location>
</feature>
<feature type="region of interest" description="Disordered" evidence="4">
    <location>
        <begin position="1380"/>
        <end position="1410"/>
    </location>
</feature>
<feature type="region of interest" description="Disordered" evidence="4">
    <location>
        <begin position="1298"/>
        <end position="1332"/>
    </location>
</feature>
<feature type="compositionally biased region" description="Low complexity" evidence="4">
    <location>
        <begin position="1934"/>
        <end position="1962"/>
    </location>
</feature>
<dbReference type="SMART" id="SM00448">
    <property type="entry name" value="REC"/>
    <property type="match status" value="1"/>
</dbReference>
<evidence type="ECO:0000256" key="2">
    <source>
        <dbReference type="ARBA" id="ARBA00023012"/>
    </source>
</evidence>
<feature type="compositionally biased region" description="Polar residues" evidence="4">
    <location>
        <begin position="395"/>
        <end position="412"/>
    </location>
</feature>
<dbReference type="Pfam" id="PF08447">
    <property type="entry name" value="PAS_3"/>
    <property type="match status" value="1"/>
</dbReference>
<dbReference type="SMART" id="SM00086">
    <property type="entry name" value="PAC"/>
    <property type="match status" value="1"/>
</dbReference>
<dbReference type="Pfam" id="PF02518">
    <property type="entry name" value="HATPase_c"/>
    <property type="match status" value="1"/>
</dbReference>
<feature type="compositionally biased region" description="Polar residues" evidence="4">
    <location>
        <begin position="1920"/>
        <end position="1933"/>
    </location>
</feature>
<dbReference type="Gene3D" id="1.10.287.130">
    <property type="match status" value="1"/>
</dbReference>
<feature type="region of interest" description="Disordered" evidence="4">
    <location>
        <begin position="1036"/>
        <end position="1057"/>
    </location>
</feature>
<feature type="region of interest" description="Disordered" evidence="4">
    <location>
        <begin position="2069"/>
        <end position="2137"/>
    </location>
</feature>
<feature type="compositionally biased region" description="Gly residues" evidence="4">
    <location>
        <begin position="1908"/>
        <end position="1917"/>
    </location>
</feature>
<dbReference type="InterPro" id="IPR005467">
    <property type="entry name" value="His_kinase_dom"/>
</dbReference>
<dbReference type="Proteomes" id="UP000807716">
    <property type="component" value="Unassembled WGS sequence"/>
</dbReference>
<dbReference type="EMBL" id="JAAAJB010000199">
    <property type="protein sequence ID" value="KAG0262027.1"/>
    <property type="molecule type" value="Genomic_DNA"/>
</dbReference>
<dbReference type="InterPro" id="IPR036890">
    <property type="entry name" value="HATPase_C_sf"/>
</dbReference>
<dbReference type="InterPro" id="IPR001610">
    <property type="entry name" value="PAC"/>
</dbReference>
<feature type="compositionally biased region" description="Low complexity" evidence="4">
    <location>
        <begin position="1578"/>
        <end position="1602"/>
    </location>
</feature>
<feature type="region of interest" description="Disordered" evidence="4">
    <location>
        <begin position="242"/>
        <end position="274"/>
    </location>
</feature>
<evidence type="ECO:0000256" key="4">
    <source>
        <dbReference type="SAM" id="MobiDB-lite"/>
    </source>
</evidence>
<dbReference type="Pfam" id="PF00512">
    <property type="entry name" value="HisKA"/>
    <property type="match status" value="1"/>
</dbReference>
<protein>
    <submittedName>
        <fullName evidence="8">Histidine kinase osmosensor</fullName>
    </submittedName>
</protein>
<feature type="region of interest" description="Disordered" evidence="4">
    <location>
        <begin position="1445"/>
        <end position="1465"/>
    </location>
</feature>
<dbReference type="InterPro" id="IPR036097">
    <property type="entry name" value="HisK_dim/P_sf"/>
</dbReference>
<evidence type="ECO:0000259" key="6">
    <source>
        <dbReference type="PROSITE" id="PS50110"/>
    </source>
</evidence>
<evidence type="ECO:0000259" key="7">
    <source>
        <dbReference type="PROSITE" id="PS50113"/>
    </source>
</evidence>
<feature type="compositionally biased region" description="Polar residues" evidence="4">
    <location>
        <begin position="2126"/>
        <end position="2137"/>
    </location>
</feature>
<feature type="domain" description="PAC" evidence="7">
    <location>
        <begin position="803"/>
        <end position="855"/>
    </location>
</feature>
<dbReference type="InterPro" id="IPR013655">
    <property type="entry name" value="PAS_fold_3"/>
</dbReference>
<keyword evidence="1 3" id="KW-0597">Phosphoprotein</keyword>
<feature type="region of interest" description="Disordered" evidence="4">
    <location>
        <begin position="1540"/>
        <end position="1645"/>
    </location>
</feature>
<feature type="region of interest" description="Disordered" evidence="4">
    <location>
        <begin position="461"/>
        <end position="481"/>
    </location>
</feature>
<keyword evidence="8" id="KW-0418">Kinase</keyword>
<reference evidence="8" key="1">
    <citation type="journal article" date="2020" name="Fungal Divers.">
        <title>Resolving the Mortierellaceae phylogeny through synthesis of multi-gene phylogenetics and phylogenomics.</title>
        <authorList>
            <person name="Vandepol N."/>
            <person name="Liber J."/>
            <person name="Desiro A."/>
            <person name="Na H."/>
            <person name="Kennedy M."/>
            <person name="Barry K."/>
            <person name="Grigoriev I.V."/>
            <person name="Miller A.N."/>
            <person name="O'Donnell K."/>
            <person name="Stajich J.E."/>
            <person name="Bonito G."/>
        </authorList>
    </citation>
    <scope>NUCLEOTIDE SEQUENCE</scope>
    <source>
        <strain evidence="8">BC1065</strain>
    </source>
</reference>
<dbReference type="GO" id="GO:0005525">
    <property type="term" value="F:GTP binding"/>
    <property type="evidence" value="ECO:0007669"/>
    <property type="project" value="InterPro"/>
</dbReference>
<evidence type="ECO:0000313" key="9">
    <source>
        <dbReference type="Proteomes" id="UP000807716"/>
    </source>
</evidence>
<dbReference type="InterPro" id="IPR000014">
    <property type="entry name" value="PAS"/>
</dbReference>
<feature type="compositionally biased region" description="Low complexity" evidence="4">
    <location>
        <begin position="1382"/>
        <end position="1394"/>
    </location>
</feature>
<dbReference type="InterPro" id="IPR011009">
    <property type="entry name" value="Kinase-like_dom_sf"/>
</dbReference>
<dbReference type="InterPro" id="IPR001789">
    <property type="entry name" value="Sig_transdc_resp-reg_receiver"/>
</dbReference>
<dbReference type="PANTHER" id="PTHR45339">
    <property type="entry name" value="HYBRID SIGNAL TRANSDUCTION HISTIDINE KINASE J"/>
    <property type="match status" value="1"/>
</dbReference>
<gene>
    <name evidence="8" type="primary">NIK1</name>
    <name evidence="8" type="ORF">DFQ27_002582</name>
</gene>